<dbReference type="EMBL" id="CP051461">
    <property type="protein sequence ID" value="QJC57434.1"/>
    <property type="molecule type" value="Genomic_DNA"/>
</dbReference>
<dbReference type="RefSeq" id="WP_168922946.1">
    <property type="nucleotide sequence ID" value="NZ_CP051461.1"/>
</dbReference>
<dbReference type="AlphaFoldDB" id="A0A6H2HCX2"/>
<evidence type="ECO:0008006" key="4">
    <source>
        <dbReference type="Google" id="ProtNLM"/>
    </source>
</evidence>
<gene>
    <name evidence="2" type="ORF">HC248_02762</name>
</gene>
<dbReference type="InterPro" id="IPR021344">
    <property type="entry name" value="DUF2970"/>
</dbReference>
<dbReference type="Pfam" id="PF11174">
    <property type="entry name" value="DUF2970"/>
    <property type="match status" value="1"/>
</dbReference>
<evidence type="ECO:0000313" key="3">
    <source>
        <dbReference type="Proteomes" id="UP000502041"/>
    </source>
</evidence>
<keyword evidence="3" id="KW-1185">Reference proteome</keyword>
<protein>
    <recommendedName>
        <fullName evidence="4">DUF2970 domain-containing protein</fullName>
    </recommendedName>
</protein>
<dbReference type="Proteomes" id="UP000502041">
    <property type="component" value="Chromosome"/>
</dbReference>
<accession>A0A6H2HCX2</accession>
<evidence type="ECO:0000256" key="1">
    <source>
        <dbReference type="SAM" id="Phobius"/>
    </source>
</evidence>
<dbReference type="KEGG" id="pvac:HC248_02762"/>
<sequence>MSQPPEVPLHKRKGSFLRTAKAVLWSFVGLRSRGDYEKDVEELNPLHIVIVGLIAAGVFVGSLILLATWVVG</sequence>
<proteinExistence type="predicted"/>
<organism evidence="2 3">
    <name type="scientific">Polaromonas vacuolata</name>
    <dbReference type="NCBI Taxonomy" id="37448"/>
    <lineage>
        <taxon>Bacteria</taxon>
        <taxon>Pseudomonadati</taxon>
        <taxon>Pseudomonadota</taxon>
        <taxon>Betaproteobacteria</taxon>
        <taxon>Burkholderiales</taxon>
        <taxon>Comamonadaceae</taxon>
        <taxon>Polaromonas</taxon>
    </lineage>
</organism>
<evidence type="ECO:0000313" key="2">
    <source>
        <dbReference type="EMBL" id="QJC57434.1"/>
    </source>
</evidence>
<keyword evidence="1" id="KW-0472">Membrane</keyword>
<keyword evidence="1" id="KW-0812">Transmembrane</keyword>
<keyword evidence="1" id="KW-1133">Transmembrane helix</keyword>
<reference evidence="2 3" key="1">
    <citation type="submission" date="2020-04" db="EMBL/GenBank/DDBJ databases">
        <title>Complete genome of a Psychrophilic, Marine, Gas Vacuolate Bacterium Polaromonas vacuolata KCTC 22033T.</title>
        <authorList>
            <person name="Hwang K."/>
            <person name="Kim K.M."/>
        </authorList>
    </citation>
    <scope>NUCLEOTIDE SEQUENCE [LARGE SCALE GENOMIC DNA]</scope>
    <source>
        <strain evidence="2 3">KCTC 22033</strain>
    </source>
</reference>
<name>A0A6H2HCX2_9BURK</name>
<feature type="transmembrane region" description="Helical" evidence="1">
    <location>
        <begin position="46"/>
        <end position="71"/>
    </location>
</feature>